<evidence type="ECO:0000256" key="1">
    <source>
        <dbReference type="SAM" id="Phobius"/>
    </source>
</evidence>
<feature type="transmembrane region" description="Helical" evidence="1">
    <location>
        <begin position="78"/>
        <end position="98"/>
    </location>
</feature>
<protein>
    <recommendedName>
        <fullName evidence="5">Sodium/calcium exchanger protein</fullName>
    </recommendedName>
</protein>
<keyword evidence="1" id="KW-0812">Transmembrane</keyword>
<feature type="transmembrane region" description="Helical" evidence="1">
    <location>
        <begin position="163"/>
        <end position="184"/>
    </location>
</feature>
<dbReference type="Proteomes" id="UP001392437">
    <property type="component" value="Unassembled WGS sequence"/>
</dbReference>
<keyword evidence="1" id="KW-1133">Transmembrane helix</keyword>
<organism evidence="3 4">
    <name type="scientific">Apiospora kogelbergensis</name>
    <dbReference type="NCBI Taxonomy" id="1337665"/>
    <lineage>
        <taxon>Eukaryota</taxon>
        <taxon>Fungi</taxon>
        <taxon>Dikarya</taxon>
        <taxon>Ascomycota</taxon>
        <taxon>Pezizomycotina</taxon>
        <taxon>Sordariomycetes</taxon>
        <taxon>Xylariomycetidae</taxon>
        <taxon>Amphisphaeriales</taxon>
        <taxon>Apiosporaceae</taxon>
        <taxon>Apiospora</taxon>
    </lineage>
</organism>
<sequence length="204" mass="22424">MSTASVLLGLTPTILVFLGSNTSELAMVAVVGQRPLLSLLLGLGSPSVWMGRAFELPVDPLGSLHITELCTFMPESSLVVLLLGLLVIPIHCLGVLLLRLQVWRLGDDDANEHSHEAQEKAAWGEWTWKLPAKIFAFARRQVHVPPTLQALQLVVFPKLKHEIFCSWVVSTSVLVHIIFGTLLLSSLRFAGTQDALQVVIRYTT</sequence>
<comment type="caution">
    <text evidence="3">The sequence shown here is derived from an EMBL/GenBank/DDBJ whole genome shotgun (WGS) entry which is preliminary data.</text>
</comment>
<feature type="chain" id="PRO_5043329052" description="Sodium/calcium exchanger protein" evidence="2">
    <location>
        <begin position="20"/>
        <end position="204"/>
    </location>
</feature>
<proteinExistence type="predicted"/>
<dbReference type="EMBL" id="JAQQWP010000004">
    <property type="protein sequence ID" value="KAK8120840.1"/>
    <property type="molecule type" value="Genomic_DNA"/>
</dbReference>
<evidence type="ECO:0000313" key="3">
    <source>
        <dbReference type="EMBL" id="KAK8120840.1"/>
    </source>
</evidence>
<evidence type="ECO:0000313" key="4">
    <source>
        <dbReference type="Proteomes" id="UP001392437"/>
    </source>
</evidence>
<keyword evidence="2" id="KW-0732">Signal</keyword>
<evidence type="ECO:0000256" key="2">
    <source>
        <dbReference type="SAM" id="SignalP"/>
    </source>
</evidence>
<reference evidence="3 4" key="1">
    <citation type="submission" date="2023-01" db="EMBL/GenBank/DDBJ databases">
        <title>Analysis of 21 Apiospora genomes using comparative genomics revels a genus with tremendous synthesis potential of carbohydrate active enzymes and secondary metabolites.</title>
        <authorList>
            <person name="Sorensen T."/>
        </authorList>
    </citation>
    <scope>NUCLEOTIDE SEQUENCE [LARGE SCALE GENOMIC DNA]</scope>
    <source>
        <strain evidence="3 4">CBS 117206</strain>
    </source>
</reference>
<evidence type="ECO:0008006" key="5">
    <source>
        <dbReference type="Google" id="ProtNLM"/>
    </source>
</evidence>
<gene>
    <name evidence="3" type="ORF">PG999_004960</name>
</gene>
<keyword evidence="4" id="KW-1185">Reference proteome</keyword>
<accession>A0AAW0R0T0</accession>
<dbReference type="AlphaFoldDB" id="A0AAW0R0T0"/>
<keyword evidence="1" id="KW-0472">Membrane</keyword>
<name>A0AAW0R0T0_9PEZI</name>
<feature type="signal peptide" evidence="2">
    <location>
        <begin position="1"/>
        <end position="19"/>
    </location>
</feature>